<keyword evidence="2" id="KW-1133">Transmembrane helix</keyword>
<feature type="transmembrane region" description="Helical" evidence="2">
    <location>
        <begin position="268"/>
        <end position="288"/>
    </location>
</feature>
<dbReference type="RefSeq" id="WP_109229091.1">
    <property type="nucleotide sequence ID" value="NZ_PYHR01000002.1"/>
</dbReference>
<protein>
    <submittedName>
        <fullName evidence="3">Uncharacterized protein</fullName>
    </submittedName>
</protein>
<feature type="region of interest" description="Disordered" evidence="1">
    <location>
        <begin position="1"/>
        <end position="36"/>
    </location>
</feature>
<feature type="region of interest" description="Disordered" evidence="1">
    <location>
        <begin position="332"/>
        <end position="359"/>
    </location>
</feature>
<dbReference type="AlphaFoldDB" id="A0A2U1ZUT0"/>
<sequence>MSTSEPVHPPSSPPSTSPATGAGGPDFGGPAAPVPPRSRGRAHLLGAALAVLGSLIGFVVLTYAVGQTGPAEPIRPLVVLAAVLAGGVLGSVATWGARSAAAPAIAGGLWTLLGAAGMLPSQPLDPLIRALPDLADGVGTDAVVTYLLASGVVLAIGVTFLGLATAVSIARRRGRAWERTELRLSEGGAVTTPPRPRILSHLGAIVASLVGAVVTVVALDSFVTARLALALPLDHRDALVPLALLVIAAFVTAVTGAMSSLGPAVGGIVWLISVVTGVLDGELGLGAVSDAVAPVLTDLLDLAEPGAAFVNAGAAWSLALVLVGGAVGSHHARRGGRTTERQEQQFIQSQDEAWSDSPG</sequence>
<accession>A0A2U1ZUT0</accession>
<dbReference type="EMBL" id="PYHR01000002">
    <property type="protein sequence ID" value="PWD50710.1"/>
    <property type="molecule type" value="Genomic_DNA"/>
</dbReference>
<feature type="transmembrane region" description="Helical" evidence="2">
    <location>
        <begin position="308"/>
        <end position="327"/>
    </location>
</feature>
<feature type="transmembrane region" description="Helical" evidence="2">
    <location>
        <begin position="104"/>
        <end position="123"/>
    </location>
</feature>
<feature type="transmembrane region" description="Helical" evidence="2">
    <location>
        <begin position="198"/>
        <end position="219"/>
    </location>
</feature>
<evidence type="ECO:0000256" key="1">
    <source>
        <dbReference type="SAM" id="MobiDB-lite"/>
    </source>
</evidence>
<name>A0A2U1ZUT0_9MICO</name>
<feature type="transmembrane region" description="Helical" evidence="2">
    <location>
        <begin position="143"/>
        <end position="170"/>
    </location>
</feature>
<feature type="transmembrane region" description="Helical" evidence="2">
    <location>
        <begin position="44"/>
        <end position="65"/>
    </location>
</feature>
<gene>
    <name evidence="3" type="ORF">C8046_08655</name>
</gene>
<evidence type="ECO:0000313" key="4">
    <source>
        <dbReference type="Proteomes" id="UP000245166"/>
    </source>
</evidence>
<organism evidence="3 4">
    <name type="scientific">Serinibacter arcticus</name>
    <dbReference type="NCBI Taxonomy" id="1655435"/>
    <lineage>
        <taxon>Bacteria</taxon>
        <taxon>Bacillati</taxon>
        <taxon>Actinomycetota</taxon>
        <taxon>Actinomycetes</taxon>
        <taxon>Micrococcales</taxon>
        <taxon>Beutenbergiaceae</taxon>
        <taxon>Serinibacter</taxon>
    </lineage>
</organism>
<feature type="compositionally biased region" description="Polar residues" evidence="1">
    <location>
        <begin position="344"/>
        <end position="359"/>
    </location>
</feature>
<comment type="caution">
    <text evidence="3">The sequence shown here is derived from an EMBL/GenBank/DDBJ whole genome shotgun (WGS) entry which is preliminary data.</text>
</comment>
<keyword evidence="2" id="KW-0472">Membrane</keyword>
<dbReference type="Proteomes" id="UP000245166">
    <property type="component" value="Unassembled WGS sequence"/>
</dbReference>
<evidence type="ECO:0000256" key="2">
    <source>
        <dbReference type="SAM" id="Phobius"/>
    </source>
</evidence>
<feature type="transmembrane region" description="Helical" evidence="2">
    <location>
        <begin position="239"/>
        <end position="261"/>
    </location>
</feature>
<feature type="compositionally biased region" description="Pro residues" evidence="1">
    <location>
        <begin position="7"/>
        <end position="16"/>
    </location>
</feature>
<dbReference type="OrthoDB" id="9889452at2"/>
<reference evidence="3 4" key="1">
    <citation type="submission" date="2018-03" db="EMBL/GenBank/DDBJ databases">
        <title>Genome assembly of novel Miniimonas species PCH200.</title>
        <authorList>
            <person name="Thakur V."/>
            <person name="Kumar V."/>
            <person name="Singh D."/>
        </authorList>
    </citation>
    <scope>NUCLEOTIDE SEQUENCE [LARGE SCALE GENOMIC DNA]</scope>
    <source>
        <strain evidence="3 4">PCH200</strain>
    </source>
</reference>
<feature type="transmembrane region" description="Helical" evidence="2">
    <location>
        <begin position="77"/>
        <end position="97"/>
    </location>
</feature>
<proteinExistence type="predicted"/>
<keyword evidence="2" id="KW-0812">Transmembrane</keyword>
<keyword evidence="4" id="KW-1185">Reference proteome</keyword>
<evidence type="ECO:0000313" key="3">
    <source>
        <dbReference type="EMBL" id="PWD50710.1"/>
    </source>
</evidence>